<name>A0A8J8MBS4_9FIRM</name>
<evidence type="ECO:0000313" key="4">
    <source>
        <dbReference type="Proteomes" id="UP000677305"/>
    </source>
</evidence>
<keyword evidence="4" id="KW-1185">Reference proteome</keyword>
<dbReference type="Pfam" id="PF10112">
    <property type="entry name" value="Halogen_Hydrol"/>
    <property type="match status" value="1"/>
</dbReference>
<protein>
    <submittedName>
        <fullName evidence="3">5-bromo-4-chloroindolyl phosphate hydrolysis family protein</fullName>
    </submittedName>
</protein>
<evidence type="ECO:0000313" key="3">
    <source>
        <dbReference type="EMBL" id="QUH30061.1"/>
    </source>
</evidence>
<feature type="region of interest" description="Disordered" evidence="1">
    <location>
        <begin position="252"/>
        <end position="271"/>
    </location>
</feature>
<evidence type="ECO:0000256" key="2">
    <source>
        <dbReference type="SAM" id="Phobius"/>
    </source>
</evidence>
<dbReference type="AlphaFoldDB" id="A0A8J8MBS4"/>
<dbReference type="KEGG" id="vgu:HYG85_14520"/>
<dbReference type="Proteomes" id="UP000677305">
    <property type="component" value="Chromosome"/>
</dbReference>
<evidence type="ECO:0000256" key="1">
    <source>
        <dbReference type="SAM" id="MobiDB-lite"/>
    </source>
</evidence>
<keyword evidence="2" id="KW-0472">Membrane</keyword>
<gene>
    <name evidence="3" type="ORF">HYG85_14520</name>
</gene>
<feature type="transmembrane region" description="Helical" evidence="2">
    <location>
        <begin position="114"/>
        <end position="139"/>
    </location>
</feature>
<dbReference type="RefSeq" id="WP_212690286.1">
    <property type="nucleotide sequence ID" value="NZ_CP058561.1"/>
</dbReference>
<dbReference type="EMBL" id="CP058561">
    <property type="protein sequence ID" value="QUH30061.1"/>
    <property type="molecule type" value="Genomic_DNA"/>
</dbReference>
<sequence length="415" mass="48252">MDKRNFSSIGNEIKDSVKKAVNTRDFNQLNKDIGNTINNTLDDIKSSIGYNHNNSKNRKQWDNKDIYNERYKDKHYRYNHHSNKPPHEENQVYDNKNVTDHMQFVKPVGRISGILFTVFGSIGLGLFGIAIIVMAILGYTLDNSLYFTILKGLAPLFIVSMLLTGKGGSIRKRLKRFKKYIKYTKDKNYCMIKELSNYTGLKKRFIIKDLRRMISLGMFPEGHLDDQKTCFMLNNESYDQYLKLQEKMKAEKLEEEQQPRQKTKETNNDEIKDSELKKSIEEGKLYIRQIREANDVISGIEITKKLYQLENVTSKIFNYVESHPEKLSDIQKFMDYYLPTTAKLLNAYKELDMQSSQGENICSAKMEIENTLDTINLAFENLLDSLFQDVAMDVATDISVLNTMLKQEGLTEKDF</sequence>
<feature type="transmembrane region" description="Helical" evidence="2">
    <location>
        <begin position="145"/>
        <end position="165"/>
    </location>
</feature>
<keyword evidence="2" id="KW-0812">Transmembrane</keyword>
<organism evidence="3 4">
    <name type="scientific">Vallitalea guaymasensis</name>
    <dbReference type="NCBI Taxonomy" id="1185412"/>
    <lineage>
        <taxon>Bacteria</taxon>
        <taxon>Bacillati</taxon>
        <taxon>Bacillota</taxon>
        <taxon>Clostridia</taxon>
        <taxon>Lachnospirales</taxon>
        <taxon>Vallitaleaceae</taxon>
        <taxon>Vallitalea</taxon>
    </lineage>
</organism>
<dbReference type="InterPro" id="IPR018770">
    <property type="entry name" value="ChloroindolylP_hydrolase"/>
</dbReference>
<keyword evidence="2" id="KW-1133">Transmembrane helix</keyword>
<reference evidence="3 4" key="1">
    <citation type="submission" date="2020-07" db="EMBL/GenBank/DDBJ databases">
        <title>Vallitalea guaymasensis genome.</title>
        <authorList>
            <person name="Postec A."/>
        </authorList>
    </citation>
    <scope>NUCLEOTIDE SEQUENCE [LARGE SCALE GENOMIC DNA]</scope>
    <source>
        <strain evidence="3 4">Ra1766G1</strain>
    </source>
</reference>
<accession>A0A8J8MBS4</accession>
<proteinExistence type="predicted"/>